<dbReference type="FunFam" id="3.20.20.70:FF:000024">
    <property type="entry name" value="Indole-3-glycerol phosphate synthase"/>
    <property type="match status" value="1"/>
</dbReference>
<evidence type="ECO:0000256" key="5">
    <source>
        <dbReference type="ARBA" id="ARBA00022822"/>
    </source>
</evidence>
<gene>
    <name evidence="8 10" type="primary">trpC</name>
    <name evidence="10" type="ORF">H9977_10535</name>
</gene>
<accession>A0A9D1X9J9</accession>
<dbReference type="AlphaFoldDB" id="A0A9D1X9J9"/>
<dbReference type="Gene3D" id="3.20.20.70">
    <property type="entry name" value="Aldolase class I"/>
    <property type="match status" value="1"/>
</dbReference>
<evidence type="ECO:0000256" key="6">
    <source>
        <dbReference type="ARBA" id="ARBA00023141"/>
    </source>
</evidence>
<evidence type="ECO:0000256" key="1">
    <source>
        <dbReference type="ARBA" id="ARBA00001633"/>
    </source>
</evidence>
<dbReference type="Proteomes" id="UP000886740">
    <property type="component" value="Unassembled WGS sequence"/>
</dbReference>
<evidence type="ECO:0000259" key="9">
    <source>
        <dbReference type="Pfam" id="PF00218"/>
    </source>
</evidence>
<dbReference type="Pfam" id="PF00218">
    <property type="entry name" value="IGPS"/>
    <property type="match status" value="1"/>
</dbReference>
<keyword evidence="6 8" id="KW-0057">Aromatic amino acid biosynthesis</keyword>
<organism evidence="10 11">
    <name type="scientific">Candidatus Parabacteroides intestinipullorum</name>
    <dbReference type="NCBI Taxonomy" id="2838723"/>
    <lineage>
        <taxon>Bacteria</taxon>
        <taxon>Pseudomonadati</taxon>
        <taxon>Bacteroidota</taxon>
        <taxon>Bacteroidia</taxon>
        <taxon>Bacteroidales</taxon>
        <taxon>Tannerellaceae</taxon>
        <taxon>Parabacteroides</taxon>
    </lineage>
</organism>
<dbReference type="EMBL" id="DXEL01000071">
    <property type="protein sequence ID" value="HIX75452.1"/>
    <property type="molecule type" value="Genomic_DNA"/>
</dbReference>
<dbReference type="NCBIfam" id="NF001377">
    <property type="entry name" value="PRK00278.2-4"/>
    <property type="match status" value="1"/>
</dbReference>
<comment type="catalytic activity">
    <reaction evidence="1 8">
        <text>1-(2-carboxyphenylamino)-1-deoxy-D-ribulose 5-phosphate + H(+) = (1S,2R)-1-C-(indol-3-yl)glycerol 3-phosphate + CO2 + H2O</text>
        <dbReference type="Rhea" id="RHEA:23476"/>
        <dbReference type="ChEBI" id="CHEBI:15377"/>
        <dbReference type="ChEBI" id="CHEBI:15378"/>
        <dbReference type="ChEBI" id="CHEBI:16526"/>
        <dbReference type="ChEBI" id="CHEBI:58613"/>
        <dbReference type="ChEBI" id="CHEBI:58866"/>
        <dbReference type="EC" id="4.1.1.48"/>
    </reaction>
</comment>
<name>A0A9D1X9J9_9BACT</name>
<evidence type="ECO:0000256" key="8">
    <source>
        <dbReference type="HAMAP-Rule" id="MF_00134"/>
    </source>
</evidence>
<reference evidence="10" key="2">
    <citation type="submission" date="2021-04" db="EMBL/GenBank/DDBJ databases">
        <authorList>
            <person name="Gilroy R."/>
        </authorList>
    </citation>
    <scope>NUCLEOTIDE SEQUENCE</scope>
    <source>
        <strain evidence="10">ChiGjej6B6-14162</strain>
    </source>
</reference>
<dbReference type="CDD" id="cd00331">
    <property type="entry name" value="IGPS"/>
    <property type="match status" value="1"/>
</dbReference>
<dbReference type="HAMAP" id="MF_00134_B">
    <property type="entry name" value="IGPS_B"/>
    <property type="match status" value="1"/>
</dbReference>
<dbReference type="SUPFAM" id="SSF51366">
    <property type="entry name" value="Ribulose-phoshate binding barrel"/>
    <property type="match status" value="1"/>
</dbReference>
<protein>
    <recommendedName>
        <fullName evidence="8">Indole-3-glycerol phosphate synthase</fullName>
        <shortName evidence="8">IGPS</shortName>
        <ecNumber evidence="8">4.1.1.48</ecNumber>
    </recommendedName>
</protein>
<dbReference type="PANTHER" id="PTHR22854">
    <property type="entry name" value="TRYPTOPHAN BIOSYNTHESIS PROTEIN"/>
    <property type="match status" value="1"/>
</dbReference>
<comment type="similarity">
    <text evidence="8">Belongs to the TrpC family.</text>
</comment>
<dbReference type="InterPro" id="IPR045186">
    <property type="entry name" value="Indole-3-glycerol_P_synth"/>
</dbReference>
<evidence type="ECO:0000256" key="7">
    <source>
        <dbReference type="ARBA" id="ARBA00023239"/>
    </source>
</evidence>
<dbReference type="InterPro" id="IPR013798">
    <property type="entry name" value="Indole-3-glycerol_P_synth_dom"/>
</dbReference>
<feature type="domain" description="Indole-3-glycerol phosphate synthase" evidence="9">
    <location>
        <begin position="6"/>
        <end position="257"/>
    </location>
</feature>
<dbReference type="InterPro" id="IPR001468">
    <property type="entry name" value="Indole-3-GlycerolPSynthase_CS"/>
</dbReference>
<evidence type="ECO:0000313" key="11">
    <source>
        <dbReference type="Proteomes" id="UP000886740"/>
    </source>
</evidence>
<sequence length="267" mass="29545">MARDILDEIIENKRTELIRQKQAVSPAELRTRVMDREPRPKDYRSLRAALCQSKSGIIAEFKRKSPSKGWIHPEAKVADVLPTYERSGAAACSILTDSDFFGGSLGDLREARSLVKLPLLRKDFIIDPYQIDQALLAGADAILLIAAALSPDQYDELADQAHEAGLEVLLEIHDEAELDYIRPNTDVVGINNRHLGSFHTDVATSFQLADLLPEDMVKISESGLSDGTTIRRLREAGFRGFLVGESLMRHVEPGDALAALIQEIVCE</sequence>
<dbReference type="InterPro" id="IPR013785">
    <property type="entry name" value="Aldolase_TIM"/>
</dbReference>
<evidence type="ECO:0000313" key="10">
    <source>
        <dbReference type="EMBL" id="HIX75452.1"/>
    </source>
</evidence>
<dbReference type="GO" id="GO:0004425">
    <property type="term" value="F:indole-3-glycerol-phosphate synthase activity"/>
    <property type="evidence" value="ECO:0007669"/>
    <property type="project" value="UniProtKB-UniRule"/>
</dbReference>
<comment type="caution">
    <text evidence="10">The sequence shown here is derived from an EMBL/GenBank/DDBJ whole genome shotgun (WGS) entry which is preliminary data.</text>
</comment>
<comment type="pathway">
    <text evidence="2 8">Amino-acid biosynthesis; L-tryptophan biosynthesis; L-tryptophan from chorismate: step 4/5.</text>
</comment>
<reference evidence="10" key="1">
    <citation type="journal article" date="2021" name="PeerJ">
        <title>Extensive microbial diversity within the chicken gut microbiome revealed by metagenomics and culture.</title>
        <authorList>
            <person name="Gilroy R."/>
            <person name="Ravi A."/>
            <person name="Getino M."/>
            <person name="Pursley I."/>
            <person name="Horton D.L."/>
            <person name="Alikhan N.F."/>
            <person name="Baker D."/>
            <person name="Gharbi K."/>
            <person name="Hall N."/>
            <person name="Watson M."/>
            <person name="Adriaenssens E.M."/>
            <person name="Foster-Nyarko E."/>
            <person name="Jarju S."/>
            <person name="Secka A."/>
            <person name="Antonio M."/>
            <person name="Oren A."/>
            <person name="Chaudhuri R.R."/>
            <person name="La Ragione R."/>
            <person name="Hildebrand F."/>
            <person name="Pallen M.J."/>
        </authorList>
    </citation>
    <scope>NUCLEOTIDE SEQUENCE</scope>
    <source>
        <strain evidence="10">ChiGjej6B6-14162</strain>
    </source>
</reference>
<dbReference type="EC" id="4.1.1.48" evidence="8"/>
<keyword evidence="7 8" id="KW-0456">Lyase</keyword>
<dbReference type="GO" id="GO:0004640">
    <property type="term" value="F:phosphoribosylanthranilate isomerase activity"/>
    <property type="evidence" value="ECO:0007669"/>
    <property type="project" value="TreeGrafter"/>
</dbReference>
<dbReference type="PROSITE" id="PS00614">
    <property type="entry name" value="IGPS"/>
    <property type="match status" value="1"/>
</dbReference>
<evidence type="ECO:0000256" key="2">
    <source>
        <dbReference type="ARBA" id="ARBA00004696"/>
    </source>
</evidence>
<keyword evidence="3 8" id="KW-0028">Amino-acid biosynthesis</keyword>
<keyword evidence="5 8" id="KW-0822">Tryptophan biosynthesis</keyword>
<proteinExistence type="inferred from homology"/>
<evidence type="ECO:0000256" key="4">
    <source>
        <dbReference type="ARBA" id="ARBA00022793"/>
    </source>
</evidence>
<keyword evidence="4 8" id="KW-0210">Decarboxylase</keyword>
<dbReference type="GO" id="GO:0000162">
    <property type="term" value="P:L-tryptophan biosynthetic process"/>
    <property type="evidence" value="ECO:0007669"/>
    <property type="project" value="UniProtKB-UniRule"/>
</dbReference>
<dbReference type="InterPro" id="IPR011060">
    <property type="entry name" value="RibuloseP-bd_barrel"/>
</dbReference>
<evidence type="ECO:0000256" key="3">
    <source>
        <dbReference type="ARBA" id="ARBA00022605"/>
    </source>
</evidence>
<dbReference type="PANTHER" id="PTHR22854:SF2">
    <property type="entry name" value="INDOLE-3-GLYCEROL-PHOSPHATE SYNTHASE"/>
    <property type="match status" value="1"/>
</dbReference>